<comment type="caution">
    <text evidence="1">The sequence shown here is derived from an EMBL/GenBank/DDBJ whole genome shotgun (WGS) entry which is preliminary data.</text>
</comment>
<reference evidence="1" key="1">
    <citation type="journal article" date="2019" name="Sci. Rep.">
        <title>Draft genome of Tanacetum cinerariifolium, the natural source of mosquito coil.</title>
        <authorList>
            <person name="Yamashiro T."/>
            <person name="Shiraishi A."/>
            <person name="Satake H."/>
            <person name="Nakayama K."/>
        </authorList>
    </citation>
    <scope>NUCLEOTIDE SEQUENCE</scope>
</reference>
<evidence type="ECO:0000313" key="1">
    <source>
        <dbReference type="EMBL" id="GEU34848.1"/>
    </source>
</evidence>
<sequence>MAAFKILDELTEVAESSRLQDHMKVWFVQARAKEETFAGFLRDRCAGLWMSISQNQRLISELEALGERGDVVRCVDHMRKIVGRDSAKLGALE</sequence>
<protein>
    <submittedName>
        <fullName evidence="1">Uncharacterized protein</fullName>
    </submittedName>
</protein>
<organism evidence="1">
    <name type="scientific">Tanacetum cinerariifolium</name>
    <name type="common">Dalmatian daisy</name>
    <name type="synonym">Chrysanthemum cinerariifolium</name>
    <dbReference type="NCBI Taxonomy" id="118510"/>
    <lineage>
        <taxon>Eukaryota</taxon>
        <taxon>Viridiplantae</taxon>
        <taxon>Streptophyta</taxon>
        <taxon>Embryophyta</taxon>
        <taxon>Tracheophyta</taxon>
        <taxon>Spermatophyta</taxon>
        <taxon>Magnoliopsida</taxon>
        <taxon>eudicotyledons</taxon>
        <taxon>Gunneridae</taxon>
        <taxon>Pentapetalae</taxon>
        <taxon>asterids</taxon>
        <taxon>campanulids</taxon>
        <taxon>Asterales</taxon>
        <taxon>Asteraceae</taxon>
        <taxon>Asteroideae</taxon>
        <taxon>Anthemideae</taxon>
        <taxon>Anthemidinae</taxon>
        <taxon>Tanacetum</taxon>
    </lineage>
</organism>
<gene>
    <name evidence="1" type="ORF">Tci_006826</name>
</gene>
<dbReference type="AlphaFoldDB" id="A0A6L2JCU1"/>
<dbReference type="EMBL" id="BKCJ010000624">
    <property type="protein sequence ID" value="GEU34848.1"/>
    <property type="molecule type" value="Genomic_DNA"/>
</dbReference>
<name>A0A6L2JCU1_TANCI</name>
<accession>A0A6L2JCU1</accession>
<proteinExistence type="predicted"/>